<evidence type="ECO:0000313" key="2">
    <source>
        <dbReference type="EMBL" id="MEQ2182770.1"/>
    </source>
</evidence>
<accession>A0ABV0PH55</accession>
<dbReference type="PROSITE" id="PS50853">
    <property type="entry name" value="FN3"/>
    <property type="match status" value="1"/>
</dbReference>
<dbReference type="SMART" id="SM00060">
    <property type="entry name" value="FN3"/>
    <property type="match status" value="1"/>
</dbReference>
<reference evidence="2 3" key="1">
    <citation type="submission" date="2021-06" db="EMBL/GenBank/DDBJ databases">
        <authorList>
            <person name="Palmer J.M."/>
        </authorList>
    </citation>
    <scope>NUCLEOTIDE SEQUENCE [LARGE SCALE GENOMIC DNA]</scope>
    <source>
        <strain evidence="2 3">GA_2019</strain>
        <tissue evidence="2">Muscle</tissue>
    </source>
</reference>
<dbReference type="CDD" id="cd00063">
    <property type="entry name" value="FN3"/>
    <property type="match status" value="1"/>
</dbReference>
<evidence type="ECO:0000259" key="1">
    <source>
        <dbReference type="PROSITE" id="PS50853"/>
    </source>
</evidence>
<keyword evidence="3" id="KW-1185">Reference proteome</keyword>
<proteinExistence type="predicted"/>
<dbReference type="Pfam" id="PF00041">
    <property type="entry name" value="fn3"/>
    <property type="match status" value="1"/>
</dbReference>
<dbReference type="InterPro" id="IPR003961">
    <property type="entry name" value="FN3_dom"/>
</dbReference>
<comment type="caution">
    <text evidence="2">The sequence shown here is derived from an EMBL/GenBank/DDBJ whole genome shotgun (WGS) entry which is preliminary data.</text>
</comment>
<dbReference type="InterPro" id="IPR013783">
    <property type="entry name" value="Ig-like_fold"/>
</dbReference>
<name>A0ABV0PH55_9TELE</name>
<organism evidence="2 3">
    <name type="scientific">Goodea atripinnis</name>
    <dbReference type="NCBI Taxonomy" id="208336"/>
    <lineage>
        <taxon>Eukaryota</taxon>
        <taxon>Metazoa</taxon>
        <taxon>Chordata</taxon>
        <taxon>Craniata</taxon>
        <taxon>Vertebrata</taxon>
        <taxon>Euteleostomi</taxon>
        <taxon>Actinopterygii</taxon>
        <taxon>Neopterygii</taxon>
        <taxon>Teleostei</taxon>
        <taxon>Neoteleostei</taxon>
        <taxon>Acanthomorphata</taxon>
        <taxon>Ovalentaria</taxon>
        <taxon>Atherinomorphae</taxon>
        <taxon>Cyprinodontiformes</taxon>
        <taxon>Goodeidae</taxon>
        <taxon>Goodea</taxon>
    </lineage>
</organism>
<evidence type="ECO:0000313" key="3">
    <source>
        <dbReference type="Proteomes" id="UP001476798"/>
    </source>
</evidence>
<dbReference type="InterPro" id="IPR036116">
    <property type="entry name" value="FN3_sf"/>
</dbReference>
<feature type="domain" description="Fibronectin type-III" evidence="1">
    <location>
        <begin position="3"/>
        <end position="88"/>
    </location>
</feature>
<dbReference type="EMBL" id="JAHRIO010073017">
    <property type="protein sequence ID" value="MEQ2182770.1"/>
    <property type="molecule type" value="Genomic_DNA"/>
</dbReference>
<dbReference type="Proteomes" id="UP001476798">
    <property type="component" value="Unassembled WGS sequence"/>
</dbReference>
<dbReference type="Gene3D" id="2.60.40.10">
    <property type="entry name" value="Immunoglobulins"/>
    <property type="match status" value="1"/>
</dbReference>
<feature type="non-terminal residue" evidence="2">
    <location>
        <position position="1"/>
    </location>
</feature>
<sequence>PGNVGNLTVLEITTTSVKVSWNNTGDSRYQVKWGDERNTSTDIVMGNIKTITGLTPGCLYTINVTAVASDNVTEGRPATKTVHTSKSTFMFVFNCVQRGISDVFCD</sequence>
<dbReference type="SUPFAM" id="SSF49265">
    <property type="entry name" value="Fibronectin type III"/>
    <property type="match status" value="1"/>
</dbReference>
<protein>
    <recommendedName>
        <fullName evidence="1">Fibronectin type-III domain-containing protein</fullName>
    </recommendedName>
</protein>
<gene>
    <name evidence="2" type="ORF">GOODEAATRI_025668</name>
</gene>